<dbReference type="InterPro" id="IPR018247">
    <property type="entry name" value="EF_Hand_1_Ca_BS"/>
</dbReference>
<keyword evidence="2" id="KW-0677">Repeat</keyword>
<feature type="domain" description="EF-hand" evidence="5">
    <location>
        <begin position="74"/>
        <end position="109"/>
    </location>
</feature>
<dbReference type="SUPFAM" id="SSF47266">
    <property type="entry name" value="4-helical cytokines"/>
    <property type="match status" value="1"/>
</dbReference>
<reference evidence="6" key="1">
    <citation type="submission" date="2019-10" db="EMBL/GenBank/DDBJ databases">
        <authorList>
            <person name="Soares A.E.R."/>
            <person name="Aleixo A."/>
            <person name="Schneider P."/>
            <person name="Miyaki C.Y."/>
            <person name="Schneider M.P."/>
            <person name="Mello C."/>
            <person name="Vasconcelos A.T.R."/>
        </authorList>
    </citation>
    <scope>NUCLEOTIDE SEQUENCE</scope>
    <source>
        <tissue evidence="6">Muscle</tissue>
    </source>
</reference>
<name>A0ABQ9CSJ5_9PASS</name>
<evidence type="ECO:0000256" key="1">
    <source>
        <dbReference type="ARBA" id="ARBA00022723"/>
    </source>
</evidence>
<dbReference type="PROSITE" id="PS00018">
    <property type="entry name" value="EF_HAND_1"/>
    <property type="match status" value="1"/>
</dbReference>
<protein>
    <recommendedName>
        <fullName evidence="5">EF-hand domain-containing protein</fullName>
    </recommendedName>
</protein>
<organism evidence="6 7">
    <name type="scientific">Willisornis vidua</name>
    <name type="common">Xingu scale-backed antbird</name>
    <dbReference type="NCBI Taxonomy" id="1566151"/>
    <lineage>
        <taxon>Eukaryota</taxon>
        <taxon>Metazoa</taxon>
        <taxon>Chordata</taxon>
        <taxon>Craniata</taxon>
        <taxon>Vertebrata</taxon>
        <taxon>Euteleostomi</taxon>
        <taxon>Archelosauria</taxon>
        <taxon>Archosauria</taxon>
        <taxon>Dinosauria</taxon>
        <taxon>Saurischia</taxon>
        <taxon>Theropoda</taxon>
        <taxon>Coelurosauria</taxon>
        <taxon>Aves</taxon>
        <taxon>Neognathae</taxon>
        <taxon>Neoaves</taxon>
        <taxon>Telluraves</taxon>
        <taxon>Australaves</taxon>
        <taxon>Passeriformes</taxon>
        <taxon>Thamnophilidae</taxon>
        <taxon>Willisornis</taxon>
    </lineage>
</organism>
<gene>
    <name evidence="6" type="ORF">WISP_131566</name>
</gene>
<dbReference type="Gene3D" id="1.20.1250.70">
    <property type="entry name" value="Interleukin-15/Interleukin-21"/>
    <property type="match status" value="1"/>
</dbReference>
<dbReference type="InterPro" id="IPR050230">
    <property type="entry name" value="CALM/Myosin/TropC-like"/>
</dbReference>
<dbReference type="InterPro" id="IPR002048">
    <property type="entry name" value="EF_hand_dom"/>
</dbReference>
<proteinExistence type="predicted"/>
<keyword evidence="7" id="KW-1185">Reference proteome</keyword>
<dbReference type="Proteomes" id="UP001145742">
    <property type="component" value="Unassembled WGS sequence"/>
</dbReference>
<accession>A0ABQ9CSJ5</accession>
<evidence type="ECO:0000313" key="6">
    <source>
        <dbReference type="EMBL" id="KAJ7406762.1"/>
    </source>
</evidence>
<feature type="region of interest" description="Disordered" evidence="4">
    <location>
        <begin position="1"/>
        <end position="26"/>
    </location>
</feature>
<dbReference type="EMBL" id="WHWB01034629">
    <property type="protein sequence ID" value="KAJ7406762.1"/>
    <property type="molecule type" value="Genomic_DNA"/>
</dbReference>
<dbReference type="PANTHER" id="PTHR23048:SF59">
    <property type="entry name" value="EF-HAND SUPERFAMILY PROTEIN"/>
    <property type="match status" value="1"/>
</dbReference>
<keyword evidence="3" id="KW-0106">Calcium</keyword>
<dbReference type="SUPFAM" id="SSF47473">
    <property type="entry name" value="EF-hand"/>
    <property type="match status" value="1"/>
</dbReference>
<dbReference type="InterPro" id="IPR011992">
    <property type="entry name" value="EF-hand-dom_pair"/>
</dbReference>
<evidence type="ECO:0000256" key="3">
    <source>
        <dbReference type="ARBA" id="ARBA00022837"/>
    </source>
</evidence>
<keyword evidence="1" id="KW-0479">Metal-binding</keyword>
<evidence type="ECO:0000256" key="2">
    <source>
        <dbReference type="ARBA" id="ARBA00022737"/>
    </source>
</evidence>
<dbReference type="Gene3D" id="1.10.238.10">
    <property type="entry name" value="EF-hand"/>
    <property type="match status" value="2"/>
</dbReference>
<dbReference type="InterPro" id="IPR009079">
    <property type="entry name" value="4_helix_cytokine-like_core"/>
</dbReference>
<dbReference type="CDD" id="cd00051">
    <property type="entry name" value="EFh"/>
    <property type="match status" value="2"/>
</dbReference>
<evidence type="ECO:0000313" key="7">
    <source>
        <dbReference type="Proteomes" id="UP001145742"/>
    </source>
</evidence>
<dbReference type="Pfam" id="PF13499">
    <property type="entry name" value="EF-hand_7"/>
    <property type="match status" value="2"/>
</dbReference>
<evidence type="ECO:0000256" key="4">
    <source>
        <dbReference type="SAM" id="MobiDB-lite"/>
    </source>
</evidence>
<evidence type="ECO:0000259" key="5">
    <source>
        <dbReference type="PROSITE" id="PS50222"/>
    </source>
</evidence>
<sequence>MASNYRKPGLATAQRKKSGLKPELTEEQKQEIREAFDLFDTDGSGSIDIKELKVSKRFLFPWMKVAMRALGFEPKKEEIKKMIADIDKEGSGTIDFEDFLAMMTQKMSEKDSQEEILKAFRLFDDDGTGKISFKNLKRVAKELGENLTDEELQEMIDEADRDGDGEVSLAIAFTRRDSVCACTRLTVLAAASHRAVKYRQIFRVIEELELTVKDKEGCLETAVTCFKKGTLKLQPTNSHVNATFTKAIRVLSRFTFRGPGKQCEFSCESYEKKTPQEFLKSFAKLIQKTCNHPKFYHQTKTLTLKSIKTYGAPLNAEACQIPLPPEEKRGLLTALIWDLGLLKDIDDVDYLDFYTPNDMEVS</sequence>
<dbReference type="PANTHER" id="PTHR23048">
    <property type="entry name" value="MYOSIN LIGHT CHAIN 1, 3"/>
    <property type="match status" value="1"/>
</dbReference>
<feature type="domain" description="EF-hand" evidence="5">
    <location>
        <begin position="27"/>
        <end position="62"/>
    </location>
</feature>
<feature type="domain" description="EF-hand" evidence="5">
    <location>
        <begin position="111"/>
        <end position="146"/>
    </location>
</feature>
<comment type="caution">
    <text evidence="6">The sequence shown here is derived from an EMBL/GenBank/DDBJ whole genome shotgun (WGS) entry which is preliminary data.</text>
</comment>
<dbReference type="SMART" id="SM00054">
    <property type="entry name" value="EFh"/>
    <property type="match status" value="4"/>
</dbReference>
<dbReference type="PROSITE" id="PS50222">
    <property type="entry name" value="EF_HAND_2"/>
    <property type="match status" value="3"/>
</dbReference>